<sequence length="288" mass="32708">MKILSHFRFNKRERSGIFFLLFLIILAQGVYFGLGFIGPSEETGKNEVLKGFQKEIDSLKAVEGGRQDTVYPFNPNYISDYKGYVLGMTVEEIDRLHRYRNAGKFVNTTSEFGEVTGVSDSLLRKISPYFRFPVFSGKSGGARTDDYVREAGSAVKKEDLNHAVEADFRSVPGIGEKLSARIVKYRDLLGGYSLSEQLYEVYGLDSTVVKRALQRFEVIEPPVIQKLDINSISLKELASLAYLNREEARKIIAYRSRAGKIKSLDELRKIENFSPGKIRRIKLYLTTE</sequence>
<dbReference type="Proteomes" id="UP000653730">
    <property type="component" value="Unassembled WGS sequence"/>
</dbReference>
<keyword evidence="2" id="KW-1185">Reference proteome</keyword>
<accession>A0A926JSH8</accession>
<dbReference type="AlphaFoldDB" id="A0A926JSH8"/>
<dbReference type="Pfam" id="PF12836">
    <property type="entry name" value="HHH_3"/>
    <property type="match status" value="2"/>
</dbReference>
<dbReference type="InterPro" id="IPR051675">
    <property type="entry name" value="Endo/Exo/Phosphatase_dom_1"/>
</dbReference>
<dbReference type="RefSeq" id="WP_187965645.1">
    <property type="nucleotide sequence ID" value="NZ_JACVDC010000029.1"/>
</dbReference>
<dbReference type="SUPFAM" id="SSF47781">
    <property type="entry name" value="RuvA domain 2-like"/>
    <property type="match status" value="2"/>
</dbReference>
<organism evidence="1 2">
    <name type="scientific">Sinomicrobium weinanense</name>
    <dbReference type="NCBI Taxonomy" id="2842200"/>
    <lineage>
        <taxon>Bacteria</taxon>
        <taxon>Pseudomonadati</taxon>
        <taxon>Bacteroidota</taxon>
        <taxon>Flavobacteriia</taxon>
        <taxon>Flavobacteriales</taxon>
        <taxon>Flavobacteriaceae</taxon>
        <taxon>Sinomicrobium</taxon>
    </lineage>
</organism>
<comment type="caution">
    <text evidence="1">The sequence shown here is derived from an EMBL/GenBank/DDBJ whole genome shotgun (WGS) entry which is preliminary data.</text>
</comment>
<proteinExistence type="predicted"/>
<dbReference type="Gene3D" id="1.10.150.280">
    <property type="entry name" value="AF1531-like domain"/>
    <property type="match status" value="2"/>
</dbReference>
<dbReference type="EMBL" id="JACVDC010000029">
    <property type="protein sequence ID" value="MBC9796499.1"/>
    <property type="molecule type" value="Genomic_DNA"/>
</dbReference>
<dbReference type="PANTHER" id="PTHR21180">
    <property type="entry name" value="ENDONUCLEASE/EXONUCLEASE/PHOSPHATASE FAMILY DOMAIN-CONTAINING PROTEIN 1"/>
    <property type="match status" value="1"/>
</dbReference>
<evidence type="ECO:0000313" key="2">
    <source>
        <dbReference type="Proteomes" id="UP000653730"/>
    </source>
</evidence>
<reference evidence="1 2" key="1">
    <citation type="submission" date="2020-09" db="EMBL/GenBank/DDBJ databases">
        <title>Sinomicrobium weinanense sp. nov., a halophilic bacteria isolated from saline-alkali soil.</title>
        <authorList>
            <person name="Wu P."/>
            <person name="Ren H."/>
            <person name="Mei Y."/>
            <person name="Liang Y."/>
            <person name="Chen Z."/>
        </authorList>
    </citation>
    <scope>NUCLEOTIDE SEQUENCE [LARGE SCALE GENOMIC DNA]</scope>
    <source>
        <strain evidence="1 2">FJxs</strain>
    </source>
</reference>
<gene>
    <name evidence="1" type="ORF">IBL28_11010</name>
</gene>
<protein>
    <submittedName>
        <fullName evidence="1">Helix-hairpin-helix domain-containing protein</fullName>
    </submittedName>
</protein>
<evidence type="ECO:0000313" key="1">
    <source>
        <dbReference type="EMBL" id="MBC9796499.1"/>
    </source>
</evidence>
<dbReference type="PANTHER" id="PTHR21180:SF32">
    <property type="entry name" value="ENDONUCLEASE_EXONUCLEASE_PHOSPHATASE FAMILY DOMAIN-CONTAINING PROTEIN 1"/>
    <property type="match status" value="1"/>
</dbReference>
<name>A0A926JSH8_9FLAO</name>
<dbReference type="InterPro" id="IPR010994">
    <property type="entry name" value="RuvA_2-like"/>
</dbReference>